<feature type="region of interest" description="Disordered" evidence="1">
    <location>
        <begin position="95"/>
        <end position="137"/>
    </location>
</feature>
<evidence type="ECO:0008006" key="5">
    <source>
        <dbReference type="Google" id="ProtNLM"/>
    </source>
</evidence>
<dbReference type="EMBL" id="CP036339">
    <property type="protein sequence ID" value="QDT75508.1"/>
    <property type="molecule type" value="Genomic_DNA"/>
</dbReference>
<gene>
    <name evidence="3" type="ORF">I41_47190</name>
</gene>
<organism evidence="3 4">
    <name type="scientific">Lacipirellula limnantheis</name>
    <dbReference type="NCBI Taxonomy" id="2528024"/>
    <lineage>
        <taxon>Bacteria</taxon>
        <taxon>Pseudomonadati</taxon>
        <taxon>Planctomycetota</taxon>
        <taxon>Planctomycetia</taxon>
        <taxon>Pirellulales</taxon>
        <taxon>Lacipirellulaceae</taxon>
        <taxon>Lacipirellula</taxon>
    </lineage>
</organism>
<evidence type="ECO:0000313" key="3">
    <source>
        <dbReference type="EMBL" id="QDT75508.1"/>
    </source>
</evidence>
<evidence type="ECO:0000256" key="2">
    <source>
        <dbReference type="SAM" id="SignalP"/>
    </source>
</evidence>
<feature type="compositionally biased region" description="Polar residues" evidence="1">
    <location>
        <begin position="128"/>
        <end position="137"/>
    </location>
</feature>
<protein>
    <recommendedName>
        <fullName evidence="5">Carboxypeptidase regulatory-like domain-containing protein</fullName>
    </recommendedName>
</protein>
<keyword evidence="4" id="KW-1185">Reference proteome</keyword>
<dbReference type="AlphaFoldDB" id="A0A517U4G0"/>
<feature type="signal peptide" evidence="2">
    <location>
        <begin position="1"/>
        <end position="21"/>
    </location>
</feature>
<dbReference type="KEGG" id="llh:I41_47190"/>
<accession>A0A517U4G0</accession>
<reference evidence="3 4" key="1">
    <citation type="submission" date="2019-02" db="EMBL/GenBank/DDBJ databases">
        <title>Deep-cultivation of Planctomycetes and their phenomic and genomic characterization uncovers novel biology.</title>
        <authorList>
            <person name="Wiegand S."/>
            <person name="Jogler M."/>
            <person name="Boedeker C."/>
            <person name="Pinto D."/>
            <person name="Vollmers J."/>
            <person name="Rivas-Marin E."/>
            <person name="Kohn T."/>
            <person name="Peeters S.H."/>
            <person name="Heuer A."/>
            <person name="Rast P."/>
            <person name="Oberbeckmann S."/>
            <person name="Bunk B."/>
            <person name="Jeske O."/>
            <person name="Meyerdierks A."/>
            <person name="Storesund J.E."/>
            <person name="Kallscheuer N."/>
            <person name="Luecker S."/>
            <person name="Lage O.M."/>
            <person name="Pohl T."/>
            <person name="Merkel B.J."/>
            <person name="Hornburger P."/>
            <person name="Mueller R.-W."/>
            <person name="Bruemmer F."/>
            <person name="Labrenz M."/>
            <person name="Spormann A.M."/>
            <person name="Op den Camp H."/>
            <person name="Overmann J."/>
            <person name="Amann R."/>
            <person name="Jetten M.S.M."/>
            <person name="Mascher T."/>
            <person name="Medema M.H."/>
            <person name="Devos D.P."/>
            <person name="Kaster A.-K."/>
            <person name="Ovreas L."/>
            <person name="Rohde M."/>
            <person name="Galperin M.Y."/>
            <person name="Jogler C."/>
        </authorList>
    </citation>
    <scope>NUCLEOTIDE SEQUENCE [LARGE SCALE GENOMIC DNA]</scope>
    <source>
        <strain evidence="3 4">I41</strain>
    </source>
</reference>
<sequence length="137" mass="14324" precursor="true">MSSIRLGSVASLVIAASFALGCSGQDPNRGQITGLVEVDGQPAAKGAIAFTPVDGNSPASGGDIVDGRYTVNAFTGPSKVAIRVPKVVGQRKLYDTPDSPIQSVMEESLPPQFNDETTLTYDVKPGPNEQNFSLKTK</sequence>
<dbReference type="PROSITE" id="PS51257">
    <property type="entry name" value="PROKAR_LIPOPROTEIN"/>
    <property type="match status" value="1"/>
</dbReference>
<dbReference type="RefSeq" id="WP_145435199.1">
    <property type="nucleotide sequence ID" value="NZ_CP036339.1"/>
</dbReference>
<keyword evidence="2" id="KW-0732">Signal</keyword>
<dbReference type="OrthoDB" id="291697at2"/>
<dbReference type="Proteomes" id="UP000317909">
    <property type="component" value="Chromosome"/>
</dbReference>
<proteinExistence type="predicted"/>
<evidence type="ECO:0000313" key="4">
    <source>
        <dbReference type="Proteomes" id="UP000317909"/>
    </source>
</evidence>
<name>A0A517U4G0_9BACT</name>
<evidence type="ECO:0000256" key="1">
    <source>
        <dbReference type="SAM" id="MobiDB-lite"/>
    </source>
</evidence>
<feature type="chain" id="PRO_5022068595" description="Carboxypeptidase regulatory-like domain-containing protein" evidence="2">
    <location>
        <begin position="22"/>
        <end position="137"/>
    </location>
</feature>